<sequence length="129" mass="14718">MVLKIIIQKVKIRKVIFEKSSSDNNGSEDDDSESSSSNNKDDFDEQSLLSRSVAKEKFIQILSDANDEEEMSIDLSLEELTLFDIYQLSDDNENMIIEEPEASEKPDDNTSQMILQIIQIIQMILGVNR</sequence>
<name>A0A8H4ERN3_GIGMA</name>
<evidence type="ECO:0000313" key="2">
    <source>
        <dbReference type="EMBL" id="KAF0541063.1"/>
    </source>
</evidence>
<evidence type="ECO:0000256" key="1">
    <source>
        <dbReference type="SAM" id="MobiDB-lite"/>
    </source>
</evidence>
<evidence type="ECO:0000313" key="3">
    <source>
        <dbReference type="Proteomes" id="UP000439903"/>
    </source>
</evidence>
<dbReference type="AlphaFoldDB" id="A0A8H4ERN3"/>
<protein>
    <submittedName>
        <fullName evidence="2">Uncharacterized protein</fullName>
    </submittedName>
</protein>
<dbReference type="EMBL" id="WTPW01000158">
    <property type="protein sequence ID" value="KAF0541063.1"/>
    <property type="molecule type" value="Genomic_DNA"/>
</dbReference>
<accession>A0A8H4ERN3</accession>
<feature type="region of interest" description="Disordered" evidence="1">
    <location>
        <begin position="20"/>
        <end position="48"/>
    </location>
</feature>
<reference evidence="2 3" key="1">
    <citation type="journal article" date="2019" name="Environ. Microbiol.">
        <title>At the nexus of three kingdoms: the genome of the mycorrhizal fungus Gigaspora margarita provides insights into plant, endobacterial and fungal interactions.</title>
        <authorList>
            <person name="Venice F."/>
            <person name="Ghignone S."/>
            <person name="Salvioli di Fossalunga A."/>
            <person name="Amselem J."/>
            <person name="Novero M."/>
            <person name="Xianan X."/>
            <person name="Sedzielewska Toro K."/>
            <person name="Morin E."/>
            <person name="Lipzen A."/>
            <person name="Grigoriev I.V."/>
            <person name="Henrissat B."/>
            <person name="Martin F.M."/>
            <person name="Bonfante P."/>
        </authorList>
    </citation>
    <scope>NUCLEOTIDE SEQUENCE [LARGE SCALE GENOMIC DNA]</scope>
    <source>
        <strain evidence="2 3">BEG34</strain>
    </source>
</reference>
<dbReference type="Proteomes" id="UP000439903">
    <property type="component" value="Unassembled WGS sequence"/>
</dbReference>
<organism evidence="2 3">
    <name type="scientific">Gigaspora margarita</name>
    <dbReference type="NCBI Taxonomy" id="4874"/>
    <lineage>
        <taxon>Eukaryota</taxon>
        <taxon>Fungi</taxon>
        <taxon>Fungi incertae sedis</taxon>
        <taxon>Mucoromycota</taxon>
        <taxon>Glomeromycotina</taxon>
        <taxon>Glomeromycetes</taxon>
        <taxon>Diversisporales</taxon>
        <taxon>Gigasporaceae</taxon>
        <taxon>Gigaspora</taxon>
    </lineage>
</organism>
<keyword evidence="3" id="KW-1185">Reference proteome</keyword>
<proteinExistence type="predicted"/>
<comment type="caution">
    <text evidence="2">The sequence shown here is derived from an EMBL/GenBank/DDBJ whole genome shotgun (WGS) entry which is preliminary data.</text>
</comment>
<gene>
    <name evidence="2" type="ORF">F8M41_005905</name>
</gene>